<organism evidence="1 2">
    <name type="scientific">Bradyrhizobium sediminis</name>
    <dbReference type="NCBI Taxonomy" id="2840469"/>
    <lineage>
        <taxon>Bacteria</taxon>
        <taxon>Pseudomonadati</taxon>
        <taxon>Pseudomonadota</taxon>
        <taxon>Alphaproteobacteria</taxon>
        <taxon>Hyphomicrobiales</taxon>
        <taxon>Nitrobacteraceae</taxon>
        <taxon>Bradyrhizobium</taxon>
    </lineage>
</organism>
<dbReference type="RefSeq" id="WP_215620673.1">
    <property type="nucleotide sequence ID" value="NZ_CP076134.1"/>
</dbReference>
<gene>
    <name evidence="1" type="ORF">KMZ29_19070</name>
</gene>
<evidence type="ECO:0000313" key="2">
    <source>
        <dbReference type="Proteomes" id="UP000680839"/>
    </source>
</evidence>
<evidence type="ECO:0000313" key="1">
    <source>
        <dbReference type="EMBL" id="QWG11814.1"/>
    </source>
</evidence>
<dbReference type="EMBL" id="CP076134">
    <property type="protein sequence ID" value="QWG11814.1"/>
    <property type="molecule type" value="Genomic_DNA"/>
</dbReference>
<accession>A0A975NC82</accession>
<name>A0A975NC82_9BRAD</name>
<proteinExistence type="predicted"/>
<reference evidence="1" key="1">
    <citation type="submission" date="2021-06" db="EMBL/GenBank/DDBJ databases">
        <title>Bradyrhizobium sp. S2-20-1 Genome sequencing.</title>
        <authorList>
            <person name="Jin L."/>
        </authorList>
    </citation>
    <scope>NUCLEOTIDE SEQUENCE</scope>
    <source>
        <strain evidence="1">S2-20-1</strain>
    </source>
</reference>
<protein>
    <submittedName>
        <fullName evidence="1">Uncharacterized protein</fullName>
    </submittedName>
</protein>
<dbReference type="AlphaFoldDB" id="A0A975NC82"/>
<sequence length="288" mass="32044">MSLVIAHACDDIGFMVGDTLLSHERFQLRDDIGPVNGEFHGLKIQVLNGTIAVAYAGHFQSAYRTICDLYATLKRTPSLDPVQGIVDRPSLDQCEFLVLLNESHKKQLFRIADHQAQRCERAYIGDQDEYHRFSEIRRPYEGPPVRHSQNAEGSDAAVPVTEGEKEFDVVSNALEALTRERVGRKHPTVGAISGCVIRVVDARISRDLEYLQAVEVSHFPWEPHSGYTLLASNTDHRGVGIYFRSGHRGFVLPVCGDDTCVALSEPTLDSFVAAARDRFGMHLIGGTW</sequence>
<dbReference type="Proteomes" id="UP000680839">
    <property type="component" value="Chromosome"/>
</dbReference>